<dbReference type="HOGENOM" id="CLU_2413403_0_0_1"/>
<dbReference type="AlphaFoldDB" id="A0A067T2D7"/>
<organism evidence="1 2">
    <name type="scientific">Galerina marginata (strain CBS 339.88)</name>
    <dbReference type="NCBI Taxonomy" id="685588"/>
    <lineage>
        <taxon>Eukaryota</taxon>
        <taxon>Fungi</taxon>
        <taxon>Dikarya</taxon>
        <taxon>Basidiomycota</taxon>
        <taxon>Agaricomycotina</taxon>
        <taxon>Agaricomycetes</taxon>
        <taxon>Agaricomycetidae</taxon>
        <taxon>Agaricales</taxon>
        <taxon>Agaricineae</taxon>
        <taxon>Strophariaceae</taxon>
        <taxon>Galerina</taxon>
    </lineage>
</organism>
<name>A0A067T2D7_GALM3</name>
<evidence type="ECO:0000313" key="1">
    <source>
        <dbReference type="EMBL" id="KDR76442.1"/>
    </source>
</evidence>
<gene>
    <name evidence="1" type="ORF">GALMADRAFT_246802</name>
</gene>
<keyword evidence="2" id="KW-1185">Reference proteome</keyword>
<proteinExistence type="predicted"/>
<protein>
    <submittedName>
        <fullName evidence="1">Uncharacterized protein</fullName>
    </submittedName>
</protein>
<reference evidence="2" key="1">
    <citation type="journal article" date="2014" name="Proc. Natl. Acad. Sci. U.S.A.">
        <title>Extensive sampling of basidiomycete genomes demonstrates inadequacy of the white-rot/brown-rot paradigm for wood decay fungi.</title>
        <authorList>
            <person name="Riley R."/>
            <person name="Salamov A.A."/>
            <person name="Brown D.W."/>
            <person name="Nagy L.G."/>
            <person name="Floudas D."/>
            <person name="Held B.W."/>
            <person name="Levasseur A."/>
            <person name="Lombard V."/>
            <person name="Morin E."/>
            <person name="Otillar R."/>
            <person name="Lindquist E.A."/>
            <person name="Sun H."/>
            <person name="LaButti K.M."/>
            <person name="Schmutz J."/>
            <person name="Jabbour D."/>
            <person name="Luo H."/>
            <person name="Baker S.E."/>
            <person name="Pisabarro A.G."/>
            <person name="Walton J.D."/>
            <person name="Blanchette R.A."/>
            <person name="Henrissat B."/>
            <person name="Martin F."/>
            <person name="Cullen D."/>
            <person name="Hibbett D.S."/>
            <person name="Grigoriev I.V."/>
        </authorList>
    </citation>
    <scope>NUCLEOTIDE SEQUENCE [LARGE SCALE GENOMIC DNA]</scope>
    <source>
        <strain evidence="2">CBS 339.88</strain>
    </source>
</reference>
<evidence type="ECO:0000313" key="2">
    <source>
        <dbReference type="Proteomes" id="UP000027222"/>
    </source>
</evidence>
<sequence length="92" mass="10660">MAQLDHNDLEKVYLQSALEHSCLVWHKEFVSLFIHAKDRFGDVMLVSEQETQDDEEYSSDDEAPSGRVWAHQGELLLSDVTFTYIQAYARQP</sequence>
<accession>A0A067T2D7</accession>
<dbReference type="EMBL" id="KL142378">
    <property type="protein sequence ID" value="KDR76442.1"/>
    <property type="molecule type" value="Genomic_DNA"/>
</dbReference>
<dbReference type="Proteomes" id="UP000027222">
    <property type="component" value="Unassembled WGS sequence"/>
</dbReference>